<name>A0A202E7P7_9EURY</name>
<dbReference type="AlphaFoldDB" id="A0A202E7P7"/>
<accession>A0A202E7P7</accession>
<dbReference type="Proteomes" id="UP000196084">
    <property type="component" value="Unassembled WGS sequence"/>
</dbReference>
<sequence>MIKPAVEQYGYDPIRADHIAEPGIITSQIIEHVVESPLVIADLTGSNANVFYELAVRHAHQKPLIQLISKDDEIPFDVAGTRIIQIDLSDIESVENTKTEIKDQIESIENNNSGIENPISVALDLKHLRESADPEERSMADIMETLSELRTNMVSIQKSLDNPEELIPPSYFRELKKNIEDGKYDQLSMRIKELDSMTMELREIVEEEEIDNKNIFIQIDDVRRQVARMRRDLESSNKFVVKSKSLGDFGDFEPR</sequence>
<gene>
    <name evidence="1" type="ORF">B2G88_16325</name>
</gene>
<evidence type="ECO:0000313" key="2">
    <source>
        <dbReference type="Proteomes" id="UP000196084"/>
    </source>
</evidence>
<protein>
    <submittedName>
        <fullName evidence="1">Uncharacterized protein</fullName>
    </submittedName>
</protein>
<evidence type="ECO:0000313" key="1">
    <source>
        <dbReference type="EMBL" id="OVE83970.1"/>
    </source>
</evidence>
<comment type="caution">
    <text evidence="1">The sequence shown here is derived from an EMBL/GenBank/DDBJ whole genome shotgun (WGS) entry which is preliminary data.</text>
</comment>
<dbReference type="EMBL" id="MWPH01000003">
    <property type="protein sequence ID" value="OVE83970.1"/>
    <property type="molecule type" value="Genomic_DNA"/>
</dbReference>
<proteinExistence type="predicted"/>
<organism evidence="1 2">
    <name type="scientific">Natronolimnobius baerhuensis</name>
    <dbReference type="NCBI Taxonomy" id="253108"/>
    <lineage>
        <taxon>Archaea</taxon>
        <taxon>Methanobacteriati</taxon>
        <taxon>Methanobacteriota</taxon>
        <taxon>Stenosarchaea group</taxon>
        <taxon>Halobacteria</taxon>
        <taxon>Halobacteriales</taxon>
        <taxon>Natrialbaceae</taxon>
        <taxon>Natronolimnobius</taxon>
    </lineage>
</organism>
<reference evidence="1 2" key="1">
    <citation type="submission" date="2017-02" db="EMBL/GenBank/DDBJ databases">
        <title>Natronthermophilus aegyptiacus gen. nov.,sp. nov., an aerobic, extremely halophilic alkalithermophilic archaeon isolated from the athalassohaline Wadi An Natrun, Egypt.</title>
        <authorList>
            <person name="Zhao B."/>
        </authorList>
    </citation>
    <scope>NUCLEOTIDE SEQUENCE [LARGE SCALE GENOMIC DNA]</scope>
    <source>
        <strain evidence="1 2">CGMCC 1.3597</strain>
    </source>
</reference>
<dbReference type="Gene3D" id="3.40.50.450">
    <property type="match status" value="1"/>
</dbReference>
<keyword evidence="2" id="KW-1185">Reference proteome</keyword>